<organism evidence="5 6">
    <name type="scientific">Mangrovicoccus algicola</name>
    <dbReference type="NCBI Taxonomy" id="2771008"/>
    <lineage>
        <taxon>Bacteria</taxon>
        <taxon>Pseudomonadati</taxon>
        <taxon>Pseudomonadota</taxon>
        <taxon>Alphaproteobacteria</taxon>
        <taxon>Rhodobacterales</taxon>
        <taxon>Paracoccaceae</taxon>
        <taxon>Mangrovicoccus</taxon>
    </lineage>
</organism>
<dbReference type="EMBL" id="JACVXA010000039">
    <property type="protein sequence ID" value="MBE3639118.1"/>
    <property type="molecule type" value="Genomic_DNA"/>
</dbReference>
<evidence type="ECO:0000256" key="1">
    <source>
        <dbReference type="PIRNR" id="PIRNR003170"/>
    </source>
</evidence>
<dbReference type="UniPathway" id="UPA00060"/>
<dbReference type="CDD" id="cd19358">
    <property type="entry name" value="TenA_E_Spr0628-like"/>
    <property type="match status" value="1"/>
</dbReference>
<dbReference type="Pfam" id="PF03070">
    <property type="entry name" value="TENA_THI-4"/>
    <property type="match status" value="1"/>
</dbReference>
<comment type="caution">
    <text evidence="5">The sequence shown here is derived from an EMBL/GenBank/DDBJ whole genome shotgun (WGS) entry which is preliminary data.</text>
</comment>
<evidence type="ECO:0000313" key="5">
    <source>
        <dbReference type="EMBL" id="MBE3639118.1"/>
    </source>
</evidence>
<protein>
    <recommendedName>
        <fullName evidence="1">Aminopyrimidine aminohydrolase</fullName>
        <ecNumber evidence="1">3.5.99.2</ecNumber>
    </recommendedName>
</protein>
<feature type="binding site" evidence="3">
    <location>
        <position position="135"/>
    </location>
    <ligand>
        <name>substrate</name>
    </ligand>
</feature>
<comment type="function">
    <text evidence="1">Catalyzes an amino-pyrimidine hydrolysis reaction at the C5' of the pyrimidine moiety of thiamine compounds, a reaction that is part of a thiamine salvage pathway. Thus, catalyzes the conversion of 4-amino-5-aminomethyl-2-methylpyrimidine to 4-amino-5-hydroxymethyl-2-methylpyrimidine (HMP).</text>
</comment>
<sequence>MRPCEMLRDSCRADWDAATDHAFCRALAAGTLPRDRMAWYLGQDYLFIEEFVRLLAAAVAHAPSLADGLPAARFLGLIAGPENDYFQRSFEALELTPAERAPAPSAPAAGFMALMARARRSGRYEQMIAVLLVAEWSYLSWGERHAGYDPALPFWFAEWIDLHSGPGFAGVVAYLQEQMDGAWPGLDAQAAAEAAAMFREAVALERAFFDAAWAGGDSAARAAAMTETE</sequence>
<dbReference type="GO" id="GO:0009228">
    <property type="term" value="P:thiamine biosynthetic process"/>
    <property type="evidence" value="ECO:0007669"/>
    <property type="project" value="UniProtKB-KW"/>
</dbReference>
<dbReference type="InterPro" id="IPR004305">
    <property type="entry name" value="Thiaminase-2/PQQC"/>
</dbReference>
<keyword evidence="1" id="KW-0378">Hydrolase</keyword>
<dbReference type="PANTHER" id="PTHR43198">
    <property type="entry name" value="BIFUNCTIONAL TH2 PROTEIN"/>
    <property type="match status" value="1"/>
</dbReference>
<dbReference type="Gene3D" id="1.20.910.10">
    <property type="entry name" value="Heme oxygenase-like"/>
    <property type="match status" value="1"/>
</dbReference>
<feature type="binding site" evidence="3">
    <location>
        <position position="44"/>
    </location>
    <ligand>
        <name>substrate</name>
    </ligand>
</feature>
<dbReference type="PIRSF" id="PIRSF003170">
    <property type="entry name" value="Pet18p"/>
    <property type="match status" value="1"/>
</dbReference>
<keyword evidence="1" id="KW-0784">Thiamine biosynthesis</keyword>
<feature type="active site" description="Proton donor" evidence="2">
    <location>
        <position position="205"/>
    </location>
</feature>
<dbReference type="Proteomes" id="UP000609121">
    <property type="component" value="Unassembled WGS sequence"/>
</dbReference>
<dbReference type="RefSeq" id="WP_193183457.1">
    <property type="nucleotide sequence ID" value="NZ_JACVXA010000039.1"/>
</dbReference>
<dbReference type="GO" id="GO:0005829">
    <property type="term" value="C:cytosol"/>
    <property type="evidence" value="ECO:0007669"/>
    <property type="project" value="TreeGrafter"/>
</dbReference>
<evidence type="ECO:0000259" key="4">
    <source>
        <dbReference type="Pfam" id="PF03070"/>
    </source>
</evidence>
<comment type="catalytic activity">
    <reaction evidence="1">
        <text>thiamine + H2O = 5-(2-hydroxyethyl)-4-methylthiazole + 4-amino-5-hydroxymethyl-2-methylpyrimidine + H(+)</text>
        <dbReference type="Rhea" id="RHEA:17509"/>
        <dbReference type="ChEBI" id="CHEBI:15377"/>
        <dbReference type="ChEBI" id="CHEBI:15378"/>
        <dbReference type="ChEBI" id="CHEBI:16892"/>
        <dbReference type="ChEBI" id="CHEBI:17957"/>
        <dbReference type="ChEBI" id="CHEBI:18385"/>
        <dbReference type="EC" id="3.5.99.2"/>
    </reaction>
</comment>
<feature type="domain" description="Thiaminase-2/PQQC" evidence="4">
    <location>
        <begin position="11"/>
        <end position="213"/>
    </location>
</feature>
<comment type="similarity">
    <text evidence="1">Belongs to the TenA family.</text>
</comment>
<evidence type="ECO:0000313" key="6">
    <source>
        <dbReference type="Proteomes" id="UP000609121"/>
    </source>
</evidence>
<evidence type="ECO:0000256" key="2">
    <source>
        <dbReference type="PIRSR" id="PIRSR003170-1"/>
    </source>
</evidence>
<comment type="catalytic activity">
    <reaction evidence="1">
        <text>4-amino-5-aminomethyl-2-methylpyrimidine + H2O = 4-amino-5-hydroxymethyl-2-methylpyrimidine + NH4(+)</text>
        <dbReference type="Rhea" id="RHEA:31799"/>
        <dbReference type="ChEBI" id="CHEBI:15377"/>
        <dbReference type="ChEBI" id="CHEBI:16892"/>
        <dbReference type="ChEBI" id="CHEBI:28938"/>
        <dbReference type="ChEBI" id="CHEBI:63416"/>
        <dbReference type="EC" id="3.5.99.2"/>
    </reaction>
</comment>
<gene>
    <name evidence="5" type="ORF">ICN82_13005</name>
</gene>
<dbReference type="GO" id="GO:0009229">
    <property type="term" value="P:thiamine diphosphate biosynthetic process"/>
    <property type="evidence" value="ECO:0007669"/>
    <property type="project" value="UniProtKB-UniPathway"/>
</dbReference>
<dbReference type="EC" id="3.5.99.2" evidence="1"/>
<feature type="binding site" evidence="3">
    <location>
        <position position="82"/>
    </location>
    <ligand>
        <name>substrate</name>
    </ligand>
</feature>
<evidence type="ECO:0000256" key="3">
    <source>
        <dbReference type="PIRSR" id="PIRSR003170-2"/>
    </source>
</evidence>
<comment type="pathway">
    <text evidence="1">Cofactor biosynthesis; thiamine diphosphate biosynthesis.</text>
</comment>
<name>A0A8J7D089_9RHOB</name>
<dbReference type="InterPro" id="IPR016084">
    <property type="entry name" value="Haem_Oase-like_multi-hlx"/>
</dbReference>
<proteinExistence type="inferred from homology"/>
<keyword evidence="6" id="KW-1185">Reference proteome</keyword>
<accession>A0A8J7D089</accession>
<dbReference type="SUPFAM" id="SSF48613">
    <property type="entry name" value="Heme oxygenase-like"/>
    <property type="match status" value="1"/>
</dbReference>
<reference evidence="5" key="1">
    <citation type="submission" date="2020-09" db="EMBL/GenBank/DDBJ databases">
        <title>A novel bacterium of genus Mangrovicoccus, isolated from South China Sea.</title>
        <authorList>
            <person name="Huang H."/>
            <person name="Mo K."/>
            <person name="Hu Y."/>
        </authorList>
    </citation>
    <scope>NUCLEOTIDE SEQUENCE</scope>
    <source>
        <strain evidence="5">HB182678</strain>
    </source>
</reference>
<dbReference type="InterPro" id="IPR026285">
    <property type="entry name" value="TenA_E"/>
</dbReference>
<dbReference type="PANTHER" id="PTHR43198:SF2">
    <property type="entry name" value="SI:CH1073-67J19.1-RELATED"/>
    <property type="match status" value="1"/>
</dbReference>
<dbReference type="AlphaFoldDB" id="A0A8J7D089"/>
<dbReference type="GO" id="GO:0050334">
    <property type="term" value="F:thiaminase activity"/>
    <property type="evidence" value="ECO:0007669"/>
    <property type="project" value="UniProtKB-UniRule"/>
</dbReference>
<dbReference type="InterPro" id="IPR050967">
    <property type="entry name" value="Thiamine_Salvage_TenA"/>
</dbReference>